<dbReference type="Gene3D" id="2.40.170.20">
    <property type="entry name" value="TonB-dependent receptor, beta-barrel domain"/>
    <property type="match status" value="1"/>
</dbReference>
<keyword evidence="5" id="KW-0675">Receptor</keyword>
<keyword evidence="6" id="KW-1185">Reference proteome</keyword>
<keyword evidence="2" id="KW-0472">Membrane</keyword>
<comment type="subcellular location">
    <subcellularLocation>
        <location evidence="1">Cell outer membrane</location>
    </subcellularLocation>
</comment>
<evidence type="ECO:0000256" key="3">
    <source>
        <dbReference type="ARBA" id="ARBA00023237"/>
    </source>
</evidence>
<protein>
    <submittedName>
        <fullName evidence="5">TonB-dependent receptor</fullName>
    </submittedName>
</protein>
<dbReference type="EMBL" id="JAWDIO010000002">
    <property type="protein sequence ID" value="MDU0354009.1"/>
    <property type="molecule type" value="Genomic_DNA"/>
</dbReference>
<dbReference type="InterPro" id="IPR036942">
    <property type="entry name" value="Beta-barrel_TonB_sf"/>
</dbReference>
<organism evidence="5 6">
    <name type="scientific">Paraglaciecola aquimarina</name>
    <dbReference type="NCBI Taxonomy" id="1235557"/>
    <lineage>
        <taxon>Bacteria</taxon>
        <taxon>Pseudomonadati</taxon>
        <taxon>Pseudomonadota</taxon>
        <taxon>Gammaproteobacteria</taxon>
        <taxon>Alteromonadales</taxon>
        <taxon>Alteromonadaceae</taxon>
        <taxon>Paraglaciecola</taxon>
    </lineage>
</organism>
<evidence type="ECO:0000313" key="5">
    <source>
        <dbReference type="EMBL" id="MDU0354009.1"/>
    </source>
</evidence>
<evidence type="ECO:0000256" key="2">
    <source>
        <dbReference type="ARBA" id="ARBA00023136"/>
    </source>
</evidence>
<dbReference type="Pfam" id="PF00593">
    <property type="entry name" value="TonB_dep_Rec_b-barrel"/>
    <property type="match status" value="1"/>
</dbReference>
<feature type="domain" description="TonB-dependent receptor-like beta-barrel" evidence="4">
    <location>
        <begin position="181"/>
        <end position="494"/>
    </location>
</feature>
<dbReference type="PANTHER" id="PTHR40980">
    <property type="entry name" value="PLUG DOMAIN-CONTAINING PROTEIN"/>
    <property type="match status" value="1"/>
</dbReference>
<evidence type="ECO:0000256" key="1">
    <source>
        <dbReference type="ARBA" id="ARBA00004442"/>
    </source>
</evidence>
<sequence>MRYVETTTYSEAYSKIQYQGGSNTYDPQQLIQYADTSQPQCDEPVWIAPTPGNSDKNSYPINLQAAGSCSLYQLTHAFHLKRANTHLAEPGENLSAEDVDPSNEDYILQVVWDNGVPVVVRNEAAPNGNNGRFSTTAEIKALADRSTNDKTVNDAMGNLVNGGEQMGVVANLRPLLVADEATNDVWLPSLNLNYQFTENLIGRFSATKTMARPKFDSTTPGGSIRESAWELRGSGKINNVALLPLESNNLDLSLEWYFNSSSLLSLALFRKDMTNFEETVSEVYLWTDQRDNYDMSGINNLNDVLFVPNQIIDSEGNPVVNNITGLAEWQETPNNSNCMPDRMMHRQLREQLTLGCHALNVDVVRNGKGAVTQGAEFTYTQNFDFLPGLLAGLGTSINYTYADSESDAEVSATTGQVIKPLPQPFTPKHSSNVTVFWEQDGAMIRLANRYNSTQLVNRGLASGASWLESNNRLDLSASYQINKNISVSFQALNLTNDSRRTFYTSTRTVMGVTEDGAPIVFDEGNAMDNEGDTSRTLSEYKTGRQFRIGIRGNF</sequence>
<dbReference type="RefSeq" id="WP_316025639.1">
    <property type="nucleotide sequence ID" value="NZ_JAWDIO010000002.1"/>
</dbReference>
<reference evidence="5 6" key="1">
    <citation type="submission" date="2023-10" db="EMBL/GenBank/DDBJ databases">
        <title>Glaciecola aquimarina strain GGW-M5 nov., isolated from a coastal seawater.</title>
        <authorList>
            <person name="Bayburt H."/>
            <person name="Kim J.M."/>
            <person name="Choi B.J."/>
            <person name="Jeon C.O."/>
        </authorList>
    </citation>
    <scope>NUCLEOTIDE SEQUENCE [LARGE SCALE GENOMIC DNA]</scope>
    <source>
        <strain evidence="5 6">KCTC 32108</strain>
    </source>
</reference>
<dbReference type="InterPro" id="IPR000531">
    <property type="entry name" value="Beta-barrel_TonB"/>
</dbReference>
<dbReference type="PANTHER" id="PTHR40980:SF3">
    <property type="entry name" value="TONB-DEPENDENT RECEPTOR-LIKE BETA-BARREL DOMAIN-CONTAINING PROTEIN"/>
    <property type="match status" value="1"/>
</dbReference>
<keyword evidence="3" id="KW-0998">Cell outer membrane</keyword>
<dbReference type="Proteomes" id="UP001247805">
    <property type="component" value="Unassembled WGS sequence"/>
</dbReference>
<accession>A0ABU3SVH8</accession>
<gene>
    <name evidence="5" type="ORF">RS130_08745</name>
</gene>
<proteinExistence type="predicted"/>
<comment type="caution">
    <text evidence="5">The sequence shown here is derived from an EMBL/GenBank/DDBJ whole genome shotgun (WGS) entry which is preliminary data.</text>
</comment>
<name>A0ABU3SVH8_9ALTE</name>
<evidence type="ECO:0000259" key="4">
    <source>
        <dbReference type="Pfam" id="PF00593"/>
    </source>
</evidence>
<dbReference type="SUPFAM" id="SSF56935">
    <property type="entry name" value="Porins"/>
    <property type="match status" value="1"/>
</dbReference>
<evidence type="ECO:0000313" key="6">
    <source>
        <dbReference type="Proteomes" id="UP001247805"/>
    </source>
</evidence>